<dbReference type="EC" id="2.4.-.-" evidence="6"/>
<dbReference type="GO" id="GO:0016757">
    <property type="term" value="F:glycosyltransferase activity"/>
    <property type="evidence" value="ECO:0007669"/>
    <property type="project" value="UniProtKB-KW"/>
</dbReference>
<feature type="domain" description="Glycosyltransferase subfamily 4-like N-terminal" evidence="5">
    <location>
        <begin position="46"/>
        <end position="162"/>
    </location>
</feature>
<evidence type="ECO:0000256" key="3">
    <source>
        <dbReference type="ARBA" id="ARBA00022679"/>
    </source>
</evidence>
<dbReference type="CDD" id="cd03801">
    <property type="entry name" value="GT4_PimA-like"/>
    <property type="match status" value="1"/>
</dbReference>
<protein>
    <submittedName>
        <fullName evidence="6">Glycosyltransferase family 4 protein</fullName>
        <ecNumber evidence="6">2.4.-.-</ecNumber>
    </submittedName>
</protein>
<evidence type="ECO:0000256" key="2">
    <source>
        <dbReference type="ARBA" id="ARBA00022676"/>
    </source>
</evidence>
<dbReference type="InterPro" id="IPR001296">
    <property type="entry name" value="Glyco_trans_1"/>
</dbReference>
<feature type="domain" description="Glycosyl transferase family 1" evidence="4">
    <location>
        <begin position="175"/>
        <end position="327"/>
    </location>
</feature>
<comment type="similarity">
    <text evidence="1">Belongs to the glycosyltransferase group 1 family. Glycosyltransferase 4 subfamily.</text>
</comment>
<dbReference type="SUPFAM" id="SSF53756">
    <property type="entry name" value="UDP-Glycosyltransferase/glycogen phosphorylase"/>
    <property type="match status" value="1"/>
</dbReference>
<evidence type="ECO:0000313" key="6">
    <source>
        <dbReference type="EMBL" id="MEQ2637156.1"/>
    </source>
</evidence>
<accession>A0ABV1IGJ7</accession>
<evidence type="ECO:0000259" key="5">
    <source>
        <dbReference type="Pfam" id="PF13439"/>
    </source>
</evidence>
<sequence>MPRVLMLGPSIDAQGGMATVECNIIEAVKRSGDAIDFISTYEDAGKLRKLSIAGAAYARYLTKLGGCDLVHIHMASRGSFDRKRMFMKAAFLRGKPVVVHMHGSEFGVWYEKECGEAKRVQIRKAFDGCAKLIVLSEEWRAFFIDNRICDPGKIVVLHNAVEIPARPVNVCARQDVLFLGRLGARKSPDTLLRAAKTVLKHHPQTRFRFGGDGDVAKYEALARELGIADSCDFLGWTTGKQKEEVIRASRVYCLPSRNEGMPMSVLEAMSYGLATIATPVGGVPQVIQDGVNGYIMPIGDPEFLARRINELLDNSDLSARIGKAGRKTIEESFGMDSYAEKLTKIYEMMARGGSGVG</sequence>
<comment type="caution">
    <text evidence="6">The sequence shown here is derived from an EMBL/GenBank/DDBJ whole genome shotgun (WGS) entry which is preliminary data.</text>
</comment>
<dbReference type="Pfam" id="PF13439">
    <property type="entry name" value="Glyco_transf_4"/>
    <property type="match status" value="1"/>
</dbReference>
<evidence type="ECO:0000256" key="1">
    <source>
        <dbReference type="ARBA" id="ARBA00009481"/>
    </source>
</evidence>
<organism evidence="6 7">
    <name type="scientific">Paratractidigestivibacter faecalis</name>
    <dbReference type="NCBI Taxonomy" id="2292441"/>
    <lineage>
        <taxon>Bacteria</taxon>
        <taxon>Bacillati</taxon>
        <taxon>Actinomycetota</taxon>
        <taxon>Coriobacteriia</taxon>
        <taxon>Coriobacteriales</taxon>
        <taxon>Atopobiaceae</taxon>
        <taxon>Paratractidigestivibacter</taxon>
    </lineage>
</organism>
<dbReference type="EMBL" id="JBBNGS010000003">
    <property type="protein sequence ID" value="MEQ2637156.1"/>
    <property type="molecule type" value="Genomic_DNA"/>
</dbReference>
<dbReference type="Pfam" id="PF00534">
    <property type="entry name" value="Glycos_transf_1"/>
    <property type="match status" value="1"/>
</dbReference>
<dbReference type="PANTHER" id="PTHR12526">
    <property type="entry name" value="GLYCOSYLTRANSFERASE"/>
    <property type="match status" value="1"/>
</dbReference>
<dbReference type="PANTHER" id="PTHR12526:SF640">
    <property type="entry name" value="COLANIC ACID BIOSYNTHESIS GLYCOSYLTRANSFERASE WCAL-RELATED"/>
    <property type="match status" value="1"/>
</dbReference>
<keyword evidence="2 6" id="KW-0328">Glycosyltransferase</keyword>
<evidence type="ECO:0000313" key="7">
    <source>
        <dbReference type="Proteomes" id="UP001478817"/>
    </source>
</evidence>
<name>A0ABV1IGJ7_9ACTN</name>
<proteinExistence type="inferred from homology"/>
<reference evidence="6 7" key="1">
    <citation type="submission" date="2024-04" db="EMBL/GenBank/DDBJ databases">
        <title>Human intestinal bacterial collection.</title>
        <authorList>
            <person name="Pauvert C."/>
            <person name="Hitch T.C.A."/>
            <person name="Clavel T."/>
        </authorList>
    </citation>
    <scope>NUCLEOTIDE SEQUENCE [LARGE SCALE GENOMIC DNA]</scope>
    <source>
        <strain evidence="6 7">CLA-AA-H197</strain>
    </source>
</reference>
<dbReference type="Gene3D" id="3.40.50.2000">
    <property type="entry name" value="Glycogen Phosphorylase B"/>
    <property type="match status" value="2"/>
</dbReference>
<dbReference type="RefSeq" id="WP_349181566.1">
    <property type="nucleotide sequence ID" value="NZ_JBBNGS010000003.1"/>
</dbReference>
<evidence type="ECO:0000259" key="4">
    <source>
        <dbReference type="Pfam" id="PF00534"/>
    </source>
</evidence>
<gene>
    <name evidence="6" type="ORF">AAAT05_02150</name>
</gene>
<keyword evidence="3 6" id="KW-0808">Transferase</keyword>
<dbReference type="InterPro" id="IPR028098">
    <property type="entry name" value="Glyco_trans_4-like_N"/>
</dbReference>
<dbReference type="Proteomes" id="UP001478817">
    <property type="component" value="Unassembled WGS sequence"/>
</dbReference>
<keyword evidence="7" id="KW-1185">Reference proteome</keyword>